<feature type="compositionally biased region" description="Basic and acidic residues" evidence="1">
    <location>
        <begin position="31"/>
        <end position="40"/>
    </location>
</feature>
<dbReference type="InParanoid" id="A0A6P5JVG8"/>
<dbReference type="AlphaFoldDB" id="A0A6P5JVG8"/>
<organism evidence="2 3">
    <name type="scientific">Phascolarctos cinereus</name>
    <name type="common">Koala</name>
    <dbReference type="NCBI Taxonomy" id="38626"/>
    <lineage>
        <taxon>Eukaryota</taxon>
        <taxon>Metazoa</taxon>
        <taxon>Chordata</taxon>
        <taxon>Craniata</taxon>
        <taxon>Vertebrata</taxon>
        <taxon>Euteleostomi</taxon>
        <taxon>Mammalia</taxon>
        <taxon>Metatheria</taxon>
        <taxon>Diprotodontia</taxon>
        <taxon>Phascolarctidae</taxon>
        <taxon>Phascolarctos</taxon>
    </lineage>
</organism>
<evidence type="ECO:0000313" key="3">
    <source>
        <dbReference type="RefSeq" id="XP_020835491.1"/>
    </source>
</evidence>
<dbReference type="RefSeq" id="XP_020835491.1">
    <property type="nucleotide sequence ID" value="XM_020979832.1"/>
</dbReference>
<evidence type="ECO:0000313" key="2">
    <source>
        <dbReference type="Proteomes" id="UP000515140"/>
    </source>
</evidence>
<feature type="region of interest" description="Disordered" evidence="1">
    <location>
        <begin position="73"/>
        <end position="106"/>
    </location>
</feature>
<dbReference type="KEGG" id="pcw:110203355"/>
<sequence length="106" mass="12006">MDQGNMSERDRSDFNFKSGQPSQLPKSSQSKSDDPQAVKQEFVHIKQKVDALLDHLENIMKEPAKLREMMRAKEMEQELGSRIPKKPKTNEETHAENNGAVGGNQV</sequence>
<evidence type="ECO:0000256" key="1">
    <source>
        <dbReference type="SAM" id="MobiDB-lite"/>
    </source>
</evidence>
<reference evidence="3" key="1">
    <citation type="submission" date="2025-08" db="UniProtKB">
        <authorList>
            <consortium name="RefSeq"/>
        </authorList>
    </citation>
    <scope>IDENTIFICATION</scope>
    <source>
        <tissue evidence="3">Spleen</tissue>
    </source>
</reference>
<feature type="compositionally biased region" description="Low complexity" evidence="1">
    <location>
        <begin position="17"/>
        <end position="30"/>
    </location>
</feature>
<accession>A0A6P5JVG8</accession>
<feature type="region of interest" description="Disordered" evidence="1">
    <location>
        <begin position="1"/>
        <end position="40"/>
    </location>
</feature>
<dbReference type="Proteomes" id="UP000515140">
    <property type="component" value="Unplaced"/>
</dbReference>
<name>A0A6P5JVG8_PHACI</name>
<proteinExistence type="predicted"/>
<protein>
    <submittedName>
        <fullName evidence="3">Heterogeneous nuclear ribonucleoprotein C-like</fullName>
    </submittedName>
</protein>
<dbReference type="GeneID" id="110203355"/>
<gene>
    <name evidence="3" type="primary">LOC110203355</name>
</gene>
<keyword evidence="2" id="KW-1185">Reference proteome</keyword>